<dbReference type="InterPro" id="IPR005297">
    <property type="entry name" value="Lipoprotein_repeat"/>
</dbReference>
<feature type="region of interest" description="Disordered" evidence="1">
    <location>
        <begin position="24"/>
        <end position="58"/>
    </location>
</feature>
<organism evidence="2 3">
    <name type="scientific">Haloactinospora alba</name>
    <dbReference type="NCBI Taxonomy" id="405555"/>
    <lineage>
        <taxon>Bacteria</taxon>
        <taxon>Bacillati</taxon>
        <taxon>Actinomycetota</taxon>
        <taxon>Actinomycetes</taxon>
        <taxon>Streptosporangiales</taxon>
        <taxon>Nocardiopsidaceae</taxon>
        <taxon>Haloactinospora</taxon>
    </lineage>
</organism>
<dbReference type="PANTHER" id="PTHR39335:SF1">
    <property type="entry name" value="BLL4220 PROTEIN"/>
    <property type="match status" value="1"/>
</dbReference>
<feature type="compositionally biased region" description="Low complexity" evidence="1">
    <location>
        <begin position="32"/>
        <end position="46"/>
    </location>
</feature>
<dbReference type="EMBL" id="VFQC01000001">
    <property type="protein sequence ID" value="TQN30167.1"/>
    <property type="molecule type" value="Genomic_DNA"/>
</dbReference>
<dbReference type="GO" id="GO:0043448">
    <property type="term" value="P:alkane catabolic process"/>
    <property type="evidence" value="ECO:0007669"/>
    <property type="project" value="TreeGrafter"/>
</dbReference>
<protein>
    <submittedName>
        <fullName evidence="2">Putative lipoprotein with Yx(FWY)xxD motif</fullName>
    </submittedName>
</protein>
<feature type="region of interest" description="Disordered" evidence="1">
    <location>
        <begin position="157"/>
        <end position="182"/>
    </location>
</feature>
<dbReference type="PANTHER" id="PTHR39335">
    <property type="entry name" value="BLL4220 PROTEIN"/>
    <property type="match status" value="1"/>
</dbReference>
<evidence type="ECO:0000256" key="1">
    <source>
        <dbReference type="SAM" id="MobiDB-lite"/>
    </source>
</evidence>
<dbReference type="PROSITE" id="PS51257">
    <property type="entry name" value="PROKAR_LIPOPROTEIN"/>
    <property type="match status" value="1"/>
</dbReference>
<proteinExistence type="predicted"/>
<keyword evidence="2" id="KW-0449">Lipoprotein</keyword>
<name>A0A543NE93_9ACTN</name>
<dbReference type="Proteomes" id="UP000317422">
    <property type="component" value="Unassembled WGS sequence"/>
</dbReference>
<reference evidence="2 3" key="1">
    <citation type="submission" date="2019-06" db="EMBL/GenBank/DDBJ databases">
        <title>Sequencing the genomes of 1000 actinobacteria strains.</title>
        <authorList>
            <person name="Klenk H.-P."/>
        </authorList>
    </citation>
    <scope>NUCLEOTIDE SEQUENCE [LARGE SCALE GENOMIC DNA]</scope>
    <source>
        <strain evidence="2 3">DSM 45015</strain>
    </source>
</reference>
<evidence type="ECO:0000313" key="2">
    <source>
        <dbReference type="EMBL" id="TQN30167.1"/>
    </source>
</evidence>
<dbReference type="OrthoDB" id="597632at2"/>
<dbReference type="RefSeq" id="WP_141921446.1">
    <property type="nucleotide sequence ID" value="NZ_VFQC01000001.1"/>
</dbReference>
<dbReference type="Pfam" id="PF03640">
    <property type="entry name" value="Lipoprotein_15"/>
    <property type="match status" value="2"/>
</dbReference>
<accession>A0A543NE93</accession>
<keyword evidence="3" id="KW-1185">Reference proteome</keyword>
<sequence length="182" mass="18464">MRISGRVLALGGCVVLAVAGCDGDGGDGGYGAPETTGEETTASPETDGSTLNATEDSDAGEAVVDAEGYTLYLFTADSNDPPASNCTDACAEQWPPVTVDGKVTADGIGNDRTGTVERGEGEEQVTLDGWPLYRYAGDVSPGDAHGQGVNDSWFVITPEGEKSDYSGPESPSTPEDGGGGGY</sequence>
<evidence type="ECO:0000313" key="3">
    <source>
        <dbReference type="Proteomes" id="UP000317422"/>
    </source>
</evidence>
<gene>
    <name evidence="2" type="ORF">FHX37_0028</name>
</gene>
<dbReference type="AlphaFoldDB" id="A0A543NE93"/>
<comment type="caution">
    <text evidence="2">The sequence shown here is derived from an EMBL/GenBank/DDBJ whole genome shotgun (WGS) entry which is preliminary data.</text>
</comment>